<comment type="caution">
    <text evidence="7">The sequence shown here is derived from an EMBL/GenBank/DDBJ whole genome shotgun (WGS) entry which is preliminary data.</text>
</comment>
<dbReference type="PANTHER" id="PTHR32071">
    <property type="entry name" value="TRANSCRIPTIONAL REGULATORY PROTEIN"/>
    <property type="match status" value="1"/>
</dbReference>
<evidence type="ECO:0000313" key="8">
    <source>
        <dbReference type="Proteomes" id="UP000315400"/>
    </source>
</evidence>
<gene>
    <name evidence="7" type="ORF">FKY71_18220</name>
</gene>
<dbReference type="PANTHER" id="PTHR32071:SF21">
    <property type="entry name" value="TRANSCRIPTIONAL REGULATORY PROTEIN FLGR"/>
    <property type="match status" value="1"/>
</dbReference>
<evidence type="ECO:0000256" key="4">
    <source>
        <dbReference type="ARBA" id="ARBA00023125"/>
    </source>
</evidence>
<feature type="domain" description="Sigma-54 factor interaction" evidence="6">
    <location>
        <begin position="115"/>
        <end position="342"/>
    </location>
</feature>
<dbReference type="FunFam" id="3.40.50.300:FF:000006">
    <property type="entry name" value="DNA-binding transcriptional regulator NtrC"/>
    <property type="match status" value="1"/>
</dbReference>
<dbReference type="InterPro" id="IPR025944">
    <property type="entry name" value="Sigma_54_int_dom_CS"/>
</dbReference>
<sequence length="369" mass="39499">MSDVCITAPHFDAAKLVWSSLSDRGLDVSLGYRPTCHTLVQGGPVTDQKALVDMARKLGAKRVVVVNADAKAWAVTETLGGRILQVDLPPCESDPEQDGALMALVDLLAAPFSAMLAADPSTASLVEMARRVARFDVSVFINGPTGSGKEVLSRFIHDSSPRAGKPFIAINCAAIPDNMLEAILFGHEKGAFTGASAPNKGYIRAACGGTLLLDEISELPLGLQAKLLRVLQEKVVTPLGSQTETPVDIRIIATSNRHMASEVAKGQFREDLFYRLNVFPLQTLPLAARPKDIPVLARAMLRRHCAEVPTPLLSDAACKVLLAHDWPGNVRELENVMQRALVLVEGPVIGPEHIMLLTDALPVPAAHAA</sequence>
<keyword evidence="2" id="KW-0067">ATP-binding</keyword>
<organism evidence="7 8">
    <name type="scientific">Spiribacter salinus</name>
    <dbReference type="NCBI Taxonomy" id="1335746"/>
    <lineage>
        <taxon>Bacteria</taxon>
        <taxon>Pseudomonadati</taxon>
        <taxon>Pseudomonadota</taxon>
        <taxon>Gammaproteobacteria</taxon>
        <taxon>Chromatiales</taxon>
        <taxon>Ectothiorhodospiraceae</taxon>
        <taxon>Spiribacter</taxon>
    </lineage>
</organism>
<dbReference type="Pfam" id="PF25601">
    <property type="entry name" value="AAA_lid_14"/>
    <property type="match status" value="1"/>
</dbReference>
<dbReference type="SMART" id="SM00382">
    <property type="entry name" value="AAA"/>
    <property type="match status" value="1"/>
</dbReference>
<protein>
    <submittedName>
        <fullName evidence="7">Sigma-54-dependent Fis family transcriptional regulator</fullName>
    </submittedName>
</protein>
<reference evidence="7 8" key="1">
    <citation type="submission" date="2019-06" db="EMBL/GenBank/DDBJ databases">
        <title>Metagenome assembled Genome of Spiribacter salinus SL48-SHIP from the microbial mat of Salt Lake 48 (Novosibirsk region, Russia).</title>
        <authorList>
            <person name="Shipova A."/>
            <person name="Rozanov A.S."/>
            <person name="Bryanskaya A.V."/>
            <person name="Peltek S.E."/>
        </authorList>
    </citation>
    <scope>NUCLEOTIDE SEQUENCE [LARGE SCALE GENOMIC DNA]</scope>
    <source>
        <strain evidence="7">SL48-SHIP-2</strain>
    </source>
</reference>
<dbReference type="CDD" id="cd00009">
    <property type="entry name" value="AAA"/>
    <property type="match status" value="1"/>
</dbReference>
<keyword evidence="1" id="KW-0547">Nucleotide-binding</keyword>
<dbReference type="InterPro" id="IPR002078">
    <property type="entry name" value="Sigma_54_int"/>
</dbReference>
<dbReference type="InterPro" id="IPR003593">
    <property type="entry name" value="AAA+_ATPase"/>
</dbReference>
<evidence type="ECO:0000256" key="3">
    <source>
        <dbReference type="ARBA" id="ARBA00023015"/>
    </source>
</evidence>
<evidence type="ECO:0000256" key="5">
    <source>
        <dbReference type="ARBA" id="ARBA00023163"/>
    </source>
</evidence>
<dbReference type="PROSITE" id="PS50045">
    <property type="entry name" value="SIGMA54_INTERACT_4"/>
    <property type="match status" value="1"/>
</dbReference>
<dbReference type="SUPFAM" id="SSF52540">
    <property type="entry name" value="P-loop containing nucleoside triphosphate hydrolases"/>
    <property type="match status" value="1"/>
</dbReference>
<keyword evidence="4" id="KW-0238">DNA-binding</keyword>
<dbReference type="PROSITE" id="PS00688">
    <property type="entry name" value="SIGMA54_INTERACT_3"/>
    <property type="match status" value="1"/>
</dbReference>
<dbReference type="AlphaFoldDB" id="A0A540V9H2"/>
<evidence type="ECO:0000313" key="7">
    <source>
        <dbReference type="EMBL" id="TQE93409.1"/>
    </source>
</evidence>
<accession>A0A540V9H2</accession>
<dbReference type="InterPro" id="IPR058031">
    <property type="entry name" value="AAA_lid_NorR"/>
</dbReference>
<name>A0A540V9H2_9GAMM</name>
<dbReference type="Proteomes" id="UP000315400">
    <property type="component" value="Unassembled WGS sequence"/>
</dbReference>
<keyword evidence="3" id="KW-0805">Transcription regulation</keyword>
<dbReference type="Gene3D" id="1.10.8.60">
    <property type="match status" value="1"/>
</dbReference>
<keyword evidence="5" id="KW-0804">Transcription</keyword>
<dbReference type="GO" id="GO:0006355">
    <property type="term" value="P:regulation of DNA-templated transcription"/>
    <property type="evidence" value="ECO:0007669"/>
    <property type="project" value="InterPro"/>
</dbReference>
<dbReference type="GO" id="GO:0003677">
    <property type="term" value="F:DNA binding"/>
    <property type="evidence" value="ECO:0007669"/>
    <property type="project" value="UniProtKB-KW"/>
</dbReference>
<proteinExistence type="predicted"/>
<dbReference type="EMBL" id="VIFK01000472">
    <property type="protein sequence ID" value="TQE93409.1"/>
    <property type="molecule type" value="Genomic_DNA"/>
</dbReference>
<dbReference type="Pfam" id="PF00158">
    <property type="entry name" value="Sigma54_activat"/>
    <property type="match status" value="1"/>
</dbReference>
<evidence type="ECO:0000256" key="1">
    <source>
        <dbReference type="ARBA" id="ARBA00022741"/>
    </source>
</evidence>
<dbReference type="Gene3D" id="3.40.50.300">
    <property type="entry name" value="P-loop containing nucleotide triphosphate hydrolases"/>
    <property type="match status" value="1"/>
</dbReference>
<dbReference type="GO" id="GO:0005524">
    <property type="term" value="F:ATP binding"/>
    <property type="evidence" value="ECO:0007669"/>
    <property type="project" value="UniProtKB-KW"/>
</dbReference>
<evidence type="ECO:0000256" key="2">
    <source>
        <dbReference type="ARBA" id="ARBA00022840"/>
    </source>
</evidence>
<evidence type="ECO:0000259" key="6">
    <source>
        <dbReference type="PROSITE" id="PS50045"/>
    </source>
</evidence>
<dbReference type="InterPro" id="IPR027417">
    <property type="entry name" value="P-loop_NTPase"/>
</dbReference>